<evidence type="ECO:0008006" key="4">
    <source>
        <dbReference type="Google" id="ProtNLM"/>
    </source>
</evidence>
<organism evidence="2 3">
    <name type="scientific">Paracandidimonas soli</name>
    <dbReference type="NCBI Taxonomy" id="1917182"/>
    <lineage>
        <taxon>Bacteria</taxon>
        <taxon>Pseudomonadati</taxon>
        <taxon>Pseudomonadota</taxon>
        <taxon>Betaproteobacteria</taxon>
        <taxon>Burkholderiales</taxon>
        <taxon>Alcaligenaceae</taxon>
        <taxon>Paracandidimonas</taxon>
    </lineage>
</organism>
<protein>
    <recommendedName>
        <fullName evidence="4">Hemolysin</fullName>
    </recommendedName>
</protein>
<keyword evidence="3" id="KW-1185">Reference proteome</keyword>
<name>A0A4V2VS26_9BURK</name>
<accession>A0A4V2VS26</accession>
<dbReference type="OrthoDB" id="148878at2"/>
<dbReference type="Proteomes" id="UP000294692">
    <property type="component" value="Unassembled WGS sequence"/>
</dbReference>
<dbReference type="PROSITE" id="PS51257">
    <property type="entry name" value="PROKAR_LIPOPROTEIN"/>
    <property type="match status" value="1"/>
</dbReference>
<dbReference type="AlphaFoldDB" id="A0A4V2VS26"/>
<comment type="caution">
    <text evidence="2">The sequence shown here is derived from an EMBL/GenBank/DDBJ whole genome shotgun (WGS) entry which is preliminary data.</text>
</comment>
<dbReference type="EMBL" id="SMBX01000003">
    <property type="protein sequence ID" value="TCV00700.1"/>
    <property type="molecule type" value="Genomic_DNA"/>
</dbReference>
<dbReference type="PANTHER" id="PTHR38008:SF2">
    <property type="entry name" value="HEMOLYSIN"/>
    <property type="match status" value="1"/>
</dbReference>
<gene>
    <name evidence="2" type="ORF">EV686_103282</name>
</gene>
<proteinExistence type="predicted"/>
<feature type="chain" id="PRO_5020767895" description="Hemolysin" evidence="1">
    <location>
        <begin position="20"/>
        <end position="79"/>
    </location>
</feature>
<evidence type="ECO:0000313" key="3">
    <source>
        <dbReference type="Proteomes" id="UP000294692"/>
    </source>
</evidence>
<feature type="signal peptide" evidence="1">
    <location>
        <begin position="1"/>
        <end position="19"/>
    </location>
</feature>
<dbReference type="Pfam" id="PF03891">
    <property type="entry name" value="DUF333"/>
    <property type="match status" value="1"/>
</dbReference>
<evidence type="ECO:0000313" key="2">
    <source>
        <dbReference type="EMBL" id="TCV00700.1"/>
    </source>
</evidence>
<evidence type="ECO:0000256" key="1">
    <source>
        <dbReference type="SAM" id="SignalP"/>
    </source>
</evidence>
<dbReference type="InterPro" id="IPR005590">
    <property type="entry name" value="DUF333"/>
</dbReference>
<dbReference type="PANTHER" id="PTHR38008">
    <property type="entry name" value="HEMOLYSIN-RELATED"/>
    <property type="match status" value="1"/>
</dbReference>
<sequence length="79" mass="8342">MRKTGITVAAMLVAGCTAADQNSTAVGMPNPASAYCVEIGGTLALENREGGQVGICTFPDGERVEEWELFRRDHPTDSA</sequence>
<reference evidence="2 3" key="1">
    <citation type="submission" date="2019-03" db="EMBL/GenBank/DDBJ databases">
        <title>Genomic Encyclopedia of Type Strains, Phase IV (KMG-IV): sequencing the most valuable type-strain genomes for metagenomic binning, comparative biology and taxonomic classification.</title>
        <authorList>
            <person name="Goeker M."/>
        </authorList>
    </citation>
    <scope>NUCLEOTIDE SEQUENCE [LARGE SCALE GENOMIC DNA]</scope>
    <source>
        <strain evidence="2 3">DSM 100048</strain>
    </source>
</reference>
<keyword evidence="1" id="KW-0732">Signal</keyword>